<comment type="caution">
    <text evidence="2">The sequence shown here is derived from an EMBL/GenBank/DDBJ whole genome shotgun (WGS) entry which is preliminary data.</text>
</comment>
<dbReference type="Proteomes" id="UP001165427">
    <property type="component" value="Unassembled WGS sequence"/>
</dbReference>
<gene>
    <name evidence="2" type="ORF">MRX98_00240</name>
</gene>
<dbReference type="Pfam" id="PF21926">
    <property type="entry name" value="FeeM"/>
    <property type="match status" value="1"/>
</dbReference>
<dbReference type="RefSeq" id="WP_246901990.1">
    <property type="nucleotide sequence ID" value="NZ_JALJRB010000001.1"/>
</dbReference>
<accession>A0AA41R408</accession>
<dbReference type="InterPro" id="IPR016181">
    <property type="entry name" value="Acyl_CoA_acyltransferase"/>
</dbReference>
<evidence type="ECO:0000313" key="2">
    <source>
        <dbReference type="EMBL" id="MCJ8498983.1"/>
    </source>
</evidence>
<dbReference type="EMBL" id="JALJRB010000001">
    <property type="protein sequence ID" value="MCJ8498983.1"/>
    <property type="molecule type" value="Genomic_DNA"/>
</dbReference>
<feature type="domain" description="N-acyl amino acid synthase FeeM catalytic core" evidence="1">
    <location>
        <begin position="52"/>
        <end position="211"/>
    </location>
</feature>
<evidence type="ECO:0000259" key="1">
    <source>
        <dbReference type="Pfam" id="PF21926"/>
    </source>
</evidence>
<protein>
    <recommendedName>
        <fullName evidence="1">N-acyl amino acid synthase FeeM catalytic core domain-containing protein</fullName>
    </recommendedName>
</protein>
<proteinExistence type="predicted"/>
<name>A0AA41R408_9BACT</name>
<dbReference type="AlphaFoldDB" id="A0AA41R408"/>
<organism evidence="2 3">
    <name type="scientific">Desulfatitalea alkaliphila</name>
    <dbReference type="NCBI Taxonomy" id="2929485"/>
    <lineage>
        <taxon>Bacteria</taxon>
        <taxon>Pseudomonadati</taxon>
        <taxon>Thermodesulfobacteriota</taxon>
        <taxon>Desulfobacteria</taxon>
        <taxon>Desulfobacterales</taxon>
        <taxon>Desulfosarcinaceae</taxon>
        <taxon>Desulfatitalea</taxon>
    </lineage>
</organism>
<keyword evidence="3" id="KW-1185">Reference proteome</keyword>
<dbReference type="SUPFAM" id="SSF55729">
    <property type="entry name" value="Acyl-CoA N-acyltransferases (Nat)"/>
    <property type="match status" value="1"/>
</dbReference>
<evidence type="ECO:0000313" key="3">
    <source>
        <dbReference type="Proteomes" id="UP001165427"/>
    </source>
</evidence>
<dbReference type="InterPro" id="IPR054597">
    <property type="entry name" value="FeeM_cat"/>
</dbReference>
<reference evidence="2" key="1">
    <citation type="submission" date="2022-04" db="EMBL/GenBank/DDBJ databases">
        <title>Desulfatitalea alkaliphila sp. nov., a novel anaerobic sulfate-reducing bacterium isolated from terrestrial mud volcano, Taman Peninsula, Russia.</title>
        <authorList>
            <person name="Khomyakova M.A."/>
            <person name="Merkel A.Y."/>
            <person name="Slobodkin A.I."/>
        </authorList>
    </citation>
    <scope>NUCLEOTIDE SEQUENCE</scope>
    <source>
        <strain evidence="2">M08but</strain>
    </source>
</reference>
<sequence length="433" mass="49615">MVWKMMRKVMFTALRRSPKVLRDRVFRSRLNLKPLSRGLVFEIARSRSDLDKAFQLLHDAYVKEGFSKPHISGRRVTDYHALPSTTTLLAKCKEEVVATISVIRDGPFGLPADAVADFSGCRARGERLGEVSSLAINPRFRGRSGEVMFHLFKYMLHYSMYFFGLDRFVIVVNPNRITLYESILAFKRIPAATVRTYSFANNAPGVCATLDLMHLEQNFQRIYAGRPQRRNIYQFFFGPYSLAEKRQFRFPERRYYTAMDPVMSPDIMNYFFNQCTDFFCHLDSRKVGILRHIYQEQAYASVWPRHMFAETARDRGHRRFDVTCNAVIVGCSGEGSVLPVLDASRAGLRLRADMPLRYLDRSLLEVAVGRSKRARVVADCRWRNGATVGLRVVSADTDWHRFIDYMENRMARMAEAGTSGGADASAEPLAQMA</sequence>
<dbReference type="Gene3D" id="3.40.630.30">
    <property type="match status" value="1"/>
</dbReference>